<dbReference type="Proteomes" id="UP000663823">
    <property type="component" value="Unassembled WGS sequence"/>
</dbReference>
<dbReference type="AlphaFoldDB" id="A0A818JG07"/>
<dbReference type="EMBL" id="CAJNOO010000023">
    <property type="protein sequence ID" value="CAF0749599.1"/>
    <property type="molecule type" value="Genomic_DNA"/>
</dbReference>
<dbReference type="InterPro" id="IPR036047">
    <property type="entry name" value="F-box-like_dom_sf"/>
</dbReference>
<dbReference type="OrthoDB" id="10059873at2759"/>
<dbReference type="EMBL" id="CAJOAX010000224">
    <property type="protein sequence ID" value="CAF3543476.1"/>
    <property type="molecule type" value="Genomic_DNA"/>
</dbReference>
<accession>A0A818JG07</accession>
<comment type="caution">
    <text evidence="3">The sequence shown here is derived from an EMBL/GenBank/DDBJ whole genome shotgun (WGS) entry which is preliminary data.</text>
</comment>
<evidence type="ECO:0000313" key="2">
    <source>
        <dbReference type="EMBL" id="CAF0749599.1"/>
    </source>
</evidence>
<dbReference type="InterPro" id="IPR001810">
    <property type="entry name" value="F-box_dom"/>
</dbReference>
<dbReference type="Proteomes" id="UP000663882">
    <property type="component" value="Unassembled WGS sequence"/>
</dbReference>
<name>A0A818JG07_9BILA</name>
<dbReference type="PROSITE" id="PS50181">
    <property type="entry name" value="FBOX"/>
    <property type="match status" value="1"/>
</dbReference>
<feature type="domain" description="F-box" evidence="1">
    <location>
        <begin position="7"/>
        <end position="54"/>
    </location>
</feature>
<evidence type="ECO:0000313" key="4">
    <source>
        <dbReference type="Proteomes" id="UP000663823"/>
    </source>
</evidence>
<evidence type="ECO:0000259" key="1">
    <source>
        <dbReference type="PROSITE" id="PS50181"/>
    </source>
</evidence>
<protein>
    <recommendedName>
        <fullName evidence="1">F-box domain-containing protein</fullName>
    </recommendedName>
</protein>
<reference evidence="3" key="1">
    <citation type="submission" date="2021-02" db="EMBL/GenBank/DDBJ databases">
        <authorList>
            <person name="Nowell W R."/>
        </authorList>
    </citation>
    <scope>NUCLEOTIDE SEQUENCE</scope>
</reference>
<dbReference type="SUPFAM" id="SSF81383">
    <property type="entry name" value="F-box domain"/>
    <property type="match status" value="1"/>
</dbReference>
<evidence type="ECO:0000313" key="3">
    <source>
        <dbReference type="EMBL" id="CAF3543476.1"/>
    </source>
</evidence>
<sequence>MNTENSSDQLNDLPDEILMMIFKKLHNITLLYFLSDVNIRLNKIVHDSIFTNRLTLLNFEPSCLILQMYSSLYFAYPLSDLVLDRFCSHILSKIHQKVKWLDIESPSMERILLSTNYPNLVGIGLYNIYLENAVHLFSDDRLFTSTYKKQISSLVIDIKASGEENPTRNENIVLFTHIFNTFTNIKYWSIFNLVSIFIL</sequence>
<organism evidence="3 4">
    <name type="scientific">Rotaria sordida</name>
    <dbReference type="NCBI Taxonomy" id="392033"/>
    <lineage>
        <taxon>Eukaryota</taxon>
        <taxon>Metazoa</taxon>
        <taxon>Spiralia</taxon>
        <taxon>Gnathifera</taxon>
        <taxon>Rotifera</taxon>
        <taxon>Eurotatoria</taxon>
        <taxon>Bdelloidea</taxon>
        <taxon>Philodinida</taxon>
        <taxon>Philodinidae</taxon>
        <taxon>Rotaria</taxon>
    </lineage>
</organism>
<proteinExistence type="predicted"/>
<gene>
    <name evidence="3" type="ORF">OTI717_LOCUS3925</name>
    <name evidence="2" type="ORF">RFH988_LOCUS1220</name>
</gene>